<organism evidence="5 6">
    <name type="scientific">Thermococcus indicus</name>
    <dbReference type="NCBI Taxonomy" id="2586643"/>
    <lineage>
        <taxon>Archaea</taxon>
        <taxon>Methanobacteriati</taxon>
        <taxon>Methanobacteriota</taxon>
        <taxon>Thermococci</taxon>
        <taxon>Thermococcales</taxon>
        <taxon>Thermococcaceae</taxon>
        <taxon>Thermococcus</taxon>
    </lineage>
</organism>
<dbReference type="GeneID" id="40475179"/>
<dbReference type="PROSITE" id="PS00107">
    <property type="entry name" value="PROTEIN_KINASE_ATP"/>
    <property type="match status" value="1"/>
</dbReference>
<dbReference type="Pfam" id="PF00069">
    <property type="entry name" value="Pkinase"/>
    <property type="match status" value="1"/>
</dbReference>
<keyword evidence="6" id="KW-1185">Reference proteome</keyword>
<dbReference type="GO" id="GO:0004672">
    <property type="term" value="F:protein kinase activity"/>
    <property type="evidence" value="ECO:0007669"/>
    <property type="project" value="InterPro"/>
</dbReference>
<dbReference type="InterPro" id="IPR013229">
    <property type="entry name" value="PEGA"/>
</dbReference>
<dbReference type="Gene3D" id="2.60.40.1120">
    <property type="entry name" value="Carboxypeptidase-like, regulatory domain"/>
    <property type="match status" value="1"/>
</dbReference>
<feature type="domain" description="Protein kinase" evidence="4">
    <location>
        <begin position="865"/>
        <end position="1127"/>
    </location>
</feature>
<dbReference type="AlphaFoldDB" id="A0A4Y5SL27"/>
<feature type="region of interest" description="Disordered" evidence="3">
    <location>
        <begin position="823"/>
        <end position="852"/>
    </location>
</feature>
<protein>
    <submittedName>
        <fullName evidence="5">PEGA domain-containing protein</fullName>
    </submittedName>
</protein>
<evidence type="ECO:0000313" key="6">
    <source>
        <dbReference type="Proteomes" id="UP000306007"/>
    </source>
</evidence>
<dbReference type="SUPFAM" id="SSF56112">
    <property type="entry name" value="Protein kinase-like (PK-like)"/>
    <property type="match status" value="1"/>
</dbReference>
<dbReference type="Gene3D" id="1.10.510.10">
    <property type="entry name" value="Transferase(Phosphotransferase) domain 1"/>
    <property type="match status" value="1"/>
</dbReference>
<accession>A0A4Y5SL27</accession>
<dbReference type="RefSeq" id="WP_139680936.1">
    <property type="nucleotide sequence ID" value="NZ_CP040846.1"/>
</dbReference>
<dbReference type="SUPFAM" id="SSF69322">
    <property type="entry name" value="Tricorn protease domain 2"/>
    <property type="match status" value="1"/>
</dbReference>
<evidence type="ECO:0000256" key="2">
    <source>
        <dbReference type="ARBA" id="ARBA00022840"/>
    </source>
</evidence>
<dbReference type="InterPro" id="IPR015943">
    <property type="entry name" value="WD40/YVTN_repeat-like_dom_sf"/>
</dbReference>
<dbReference type="InterPro" id="IPR008271">
    <property type="entry name" value="Ser/Thr_kinase_AS"/>
</dbReference>
<evidence type="ECO:0000256" key="3">
    <source>
        <dbReference type="SAM" id="MobiDB-lite"/>
    </source>
</evidence>
<keyword evidence="2" id="KW-0067">ATP-binding</keyword>
<dbReference type="Pfam" id="PF08308">
    <property type="entry name" value="PEGA"/>
    <property type="match status" value="6"/>
</dbReference>
<sequence>MGGGVWGVVFMKNKKLCAVILFFLAIILSANNVSSASSNLSNYLLWQRDNPAGCAIAMNDQYIAIGQDGWITGGISRIYLVDITGNMLWSYQFQDISYLIDIAISSENNIIVAISQQELVALTPQGKTLYKQSIWGGDYVSVDTTSYGEYTVVGTGIMADTNEGPKQWGEIYLVSSSGSITWKKTIDGKSITAVAISDDGSYIVAGTGCLSGTGEISSSQCGEIYILDKSGNIINQYITSANVDSIDISPDGKYISVGLTNGDLLILDRSTLLLVGEYHYSSSIHSVSISGPPYKIAATFFTSVVILDIRGNELLKGDVGRGPVYVAITKNGNNLAVINEEELQMYTIIPPHITVRSYPSGAEVYLNGRLIGQTPIENYQVDPGTYEVKIIKEGYQDYTTTVTLDAGESKTISATLTPTFGYLTIYSSPSGAEVYLNGTYIGTTPVENHKLDVGTYEIEIKKESYSQYTQKVTINPGETTTLNVNLNELPASLRIESTPSGAEVYINGDYYGTTPIETTLSAGTYTIRITKQDYEDYTTKITLEAGGEKKLTATLTPKFGYLTVTSSPSGAEVYVDSNYIGTTPLEDYKLSTGEHSVVVKKNDYQDYETTVTIEPGKTEKLEVTLSKEPGTLKITSEPSGAKVYIGGDYKGTTPLTLNLAPGTYDVKLTMKDYEDYTTTVTLSPGETKSLSATLKPAYGYLSVESDPSGAEVYVDGNYIGTTPITDYKLSPGEHSIRIKKDGYEEYTKTVSVEAGKSVSVSAGLVAIQTIQETTTTHSETVYSQTKQSSPTEAGRTDGGLNPTYLIAALIGLIAVGGIAAKAKGGKPKPSPLAERAVTPAPAKKPAPKPASNPVPYFPPELLDKYEPLEFLGEGGFAKVFKVKRKSDGKVIALKVSRLDEKAKRFFLKEVKAWRLLDHKNIVKLYNAFDEPLPHLEIEFVDGIEINGEVIRDLGKYPKPVDEEKALSFIRGIAEGLKHAHGKQVYHRDLKPQNVLITSDLTPKITDWGLAKVGAVSTTATTTKGLTLLYAAPEQLDDETYGHTDQRTDIYQLGLIFYELLTGKLPYQGTSPAVVMAKVINPAVKPKPPSHFNRALAKYDGIFEKLLAKRKGDRYGSVEEFLRDLELMKKLDEERKALEKEIERTKTTMSMTTDSRELKKLMRQLVEQLSRNALLHAQLNDKAGLINALEDLRAFTKEHKDEIENAISQFELMMRESVPISKSTLDELRVLLHKVQREVEG</sequence>
<evidence type="ECO:0000313" key="5">
    <source>
        <dbReference type="EMBL" id="QDA31598.1"/>
    </source>
</evidence>
<dbReference type="InterPro" id="IPR000719">
    <property type="entry name" value="Prot_kinase_dom"/>
</dbReference>
<evidence type="ECO:0000256" key="1">
    <source>
        <dbReference type="ARBA" id="ARBA00022741"/>
    </source>
</evidence>
<name>A0A4Y5SL27_9EURY</name>
<dbReference type="PANTHER" id="PTHR36194:SF1">
    <property type="entry name" value="S-LAYER-LIKE PROTEIN"/>
    <property type="match status" value="1"/>
</dbReference>
<feature type="region of interest" description="Disordered" evidence="3">
    <location>
        <begin position="774"/>
        <end position="797"/>
    </location>
</feature>
<keyword evidence="1" id="KW-0547">Nucleotide-binding</keyword>
<dbReference type="KEGG" id="tic:FH039_08305"/>
<feature type="compositionally biased region" description="Low complexity" evidence="3">
    <location>
        <begin position="774"/>
        <end position="785"/>
    </location>
</feature>
<dbReference type="InterPro" id="IPR017441">
    <property type="entry name" value="Protein_kinase_ATP_BS"/>
</dbReference>
<dbReference type="PROSITE" id="PS50011">
    <property type="entry name" value="PROTEIN_KINASE_DOM"/>
    <property type="match status" value="1"/>
</dbReference>
<dbReference type="Proteomes" id="UP000306007">
    <property type="component" value="Chromosome"/>
</dbReference>
<dbReference type="SMART" id="SM00220">
    <property type="entry name" value="S_TKc"/>
    <property type="match status" value="1"/>
</dbReference>
<gene>
    <name evidence="5" type="ORF">FH039_08305</name>
</gene>
<feature type="compositionally biased region" description="Pro residues" evidence="3">
    <location>
        <begin position="842"/>
        <end position="852"/>
    </location>
</feature>
<dbReference type="OrthoDB" id="94332at2157"/>
<evidence type="ECO:0000259" key="4">
    <source>
        <dbReference type="PROSITE" id="PS50011"/>
    </source>
</evidence>
<dbReference type="PANTHER" id="PTHR36194">
    <property type="entry name" value="S-LAYER-LIKE PROTEIN"/>
    <property type="match status" value="1"/>
</dbReference>
<dbReference type="PROSITE" id="PS00108">
    <property type="entry name" value="PROTEIN_KINASE_ST"/>
    <property type="match status" value="1"/>
</dbReference>
<dbReference type="EMBL" id="CP040846">
    <property type="protein sequence ID" value="QDA31598.1"/>
    <property type="molecule type" value="Genomic_DNA"/>
</dbReference>
<dbReference type="CDD" id="cd14014">
    <property type="entry name" value="STKc_PknB_like"/>
    <property type="match status" value="1"/>
</dbReference>
<reference evidence="5 6" key="1">
    <citation type="submission" date="2019-06" db="EMBL/GenBank/DDBJ databases">
        <title>Thermococcus indicus sp. nov., a Fe(III)-reducing hyperthermophilic archaeon isolated from the Onnuri vent field of the Central Indian Ocean ridge.</title>
        <authorList>
            <person name="Lim J.K."/>
            <person name="Kim Y.J."/>
            <person name="Kwon K.K."/>
        </authorList>
    </citation>
    <scope>NUCLEOTIDE SEQUENCE [LARGE SCALE GENOMIC DNA]</scope>
    <source>
        <strain evidence="5 6">IOH1</strain>
    </source>
</reference>
<proteinExistence type="predicted"/>
<dbReference type="Gene3D" id="2.130.10.10">
    <property type="entry name" value="YVTN repeat-like/Quinoprotein amine dehydrogenase"/>
    <property type="match status" value="1"/>
</dbReference>
<dbReference type="GO" id="GO:0005524">
    <property type="term" value="F:ATP binding"/>
    <property type="evidence" value="ECO:0007669"/>
    <property type="project" value="UniProtKB-KW"/>
</dbReference>
<dbReference type="InterPro" id="IPR011009">
    <property type="entry name" value="Kinase-like_dom_sf"/>
</dbReference>